<dbReference type="Proteomes" id="UP000271624">
    <property type="component" value="Unassembled WGS sequence"/>
</dbReference>
<evidence type="ECO:0000256" key="1">
    <source>
        <dbReference type="ARBA" id="ARBA00009981"/>
    </source>
</evidence>
<reference evidence="2" key="1">
    <citation type="submission" date="2018-12" db="EMBL/GenBank/DDBJ databases">
        <authorList>
            <person name="Will S."/>
            <person name="Neumann-Schaal M."/>
            <person name="Henke P."/>
        </authorList>
    </citation>
    <scope>NUCLEOTIDE SEQUENCE</scope>
    <source>
        <strain evidence="2">PCC 7102</strain>
    </source>
</reference>
<keyword evidence="3" id="KW-1185">Reference proteome</keyword>
<dbReference type="OrthoDB" id="9800503at2"/>
<evidence type="ECO:0008006" key="4">
    <source>
        <dbReference type="Google" id="ProtNLM"/>
    </source>
</evidence>
<comment type="similarity">
    <text evidence="1">Belongs to the phD/YefM antitoxin family.</text>
</comment>
<evidence type="ECO:0000313" key="3">
    <source>
        <dbReference type="Proteomes" id="UP000271624"/>
    </source>
</evidence>
<sequence>MLKVDADNTSITINQLLNQFEDGEEVVILRHGQPIARLSPISHTRRPLPSRAALRATQPQTSTNSIEIIQSLREEARY</sequence>
<dbReference type="AlphaFoldDB" id="A0A433VKF2"/>
<reference evidence="2" key="2">
    <citation type="journal article" date="2019" name="Genome Biol. Evol.">
        <title>Day and night: Metabolic profiles and evolutionary relationships of six axenic non-marine cyanobacteria.</title>
        <authorList>
            <person name="Will S.E."/>
            <person name="Henke P."/>
            <person name="Boedeker C."/>
            <person name="Huang S."/>
            <person name="Brinkmann H."/>
            <person name="Rohde M."/>
            <person name="Jarek M."/>
            <person name="Friedl T."/>
            <person name="Seufert S."/>
            <person name="Schumacher M."/>
            <person name="Overmann J."/>
            <person name="Neumann-Schaal M."/>
            <person name="Petersen J."/>
        </authorList>
    </citation>
    <scope>NUCLEOTIDE SEQUENCE [LARGE SCALE GENOMIC DNA]</scope>
    <source>
        <strain evidence="2">PCC 7102</strain>
    </source>
</reference>
<evidence type="ECO:0000313" key="2">
    <source>
        <dbReference type="EMBL" id="RUT06608.1"/>
    </source>
</evidence>
<protein>
    <recommendedName>
        <fullName evidence="4">Antitoxin</fullName>
    </recommendedName>
</protein>
<dbReference type="SUPFAM" id="SSF143120">
    <property type="entry name" value="YefM-like"/>
    <property type="match status" value="1"/>
</dbReference>
<comment type="caution">
    <text evidence="2">The sequence shown here is derived from an EMBL/GenBank/DDBJ whole genome shotgun (WGS) entry which is preliminary data.</text>
</comment>
<organism evidence="2 3">
    <name type="scientific">Dulcicalothrix desertica PCC 7102</name>
    <dbReference type="NCBI Taxonomy" id="232991"/>
    <lineage>
        <taxon>Bacteria</taxon>
        <taxon>Bacillati</taxon>
        <taxon>Cyanobacteriota</taxon>
        <taxon>Cyanophyceae</taxon>
        <taxon>Nostocales</taxon>
        <taxon>Calotrichaceae</taxon>
        <taxon>Dulcicalothrix</taxon>
    </lineage>
</organism>
<dbReference type="InterPro" id="IPR036165">
    <property type="entry name" value="YefM-like_sf"/>
</dbReference>
<gene>
    <name evidence="2" type="ORF">DSM106972_028650</name>
</gene>
<accession>A0A433VKF2</accession>
<proteinExistence type="inferred from homology"/>
<dbReference type="EMBL" id="RSCL01000006">
    <property type="protein sequence ID" value="RUT06608.1"/>
    <property type="molecule type" value="Genomic_DNA"/>
</dbReference>
<dbReference type="RefSeq" id="WP_127081399.1">
    <property type="nucleotide sequence ID" value="NZ_RSCL01000006.1"/>
</dbReference>
<name>A0A433VKF2_9CYAN</name>